<dbReference type="Pfam" id="PF07690">
    <property type="entry name" value="MFS_1"/>
    <property type="match status" value="1"/>
</dbReference>
<dbReference type="EMBL" id="JACSQL010000048">
    <property type="protein sequence ID" value="MBD7971409.1"/>
    <property type="molecule type" value="Genomic_DNA"/>
</dbReference>
<dbReference type="RefSeq" id="WP_191805310.1">
    <property type="nucleotide sequence ID" value="NZ_JACSQL010000048.1"/>
</dbReference>
<evidence type="ECO:0000256" key="6">
    <source>
        <dbReference type="SAM" id="Phobius"/>
    </source>
</evidence>
<gene>
    <name evidence="8" type="ORF">H9647_25460</name>
</gene>
<dbReference type="PANTHER" id="PTHR23526:SF2">
    <property type="entry name" value="MAJOR FACILITATOR SUPERFAMILY (MFS) PROFILE DOMAIN-CONTAINING PROTEIN"/>
    <property type="match status" value="1"/>
</dbReference>
<keyword evidence="3 6" id="KW-0812">Transmembrane</keyword>
<feature type="transmembrane region" description="Helical" evidence="6">
    <location>
        <begin position="156"/>
        <end position="180"/>
    </location>
</feature>
<evidence type="ECO:0000313" key="9">
    <source>
        <dbReference type="Proteomes" id="UP000608071"/>
    </source>
</evidence>
<dbReference type="Proteomes" id="UP000608071">
    <property type="component" value="Unassembled WGS sequence"/>
</dbReference>
<keyword evidence="5 6" id="KW-0472">Membrane</keyword>
<accession>A0ABR8T6K7</accession>
<dbReference type="Gene3D" id="1.20.1250.20">
    <property type="entry name" value="MFS general substrate transporter like domains"/>
    <property type="match status" value="2"/>
</dbReference>
<evidence type="ECO:0000256" key="1">
    <source>
        <dbReference type="ARBA" id="ARBA00004651"/>
    </source>
</evidence>
<evidence type="ECO:0000256" key="2">
    <source>
        <dbReference type="ARBA" id="ARBA00022448"/>
    </source>
</evidence>
<feature type="transmembrane region" description="Helical" evidence="6">
    <location>
        <begin position="134"/>
        <end position="150"/>
    </location>
</feature>
<evidence type="ECO:0000313" key="8">
    <source>
        <dbReference type="EMBL" id="MBD7971409.1"/>
    </source>
</evidence>
<feature type="transmembrane region" description="Helical" evidence="6">
    <location>
        <begin position="93"/>
        <end position="114"/>
    </location>
</feature>
<evidence type="ECO:0000259" key="7">
    <source>
        <dbReference type="PROSITE" id="PS50850"/>
    </source>
</evidence>
<feature type="domain" description="Major facilitator superfamily (MFS) profile" evidence="7">
    <location>
        <begin position="1"/>
        <end position="376"/>
    </location>
</feature>
<organism evidence="8 9">
    <name type="scientific">Paenibacillus gallinarum</name>
    <dbReference type="NCBI Taxonomy" id="2762232"/>
    <lineage>
        <taxon>Bacteria</taxon>
        <taxon>Bacillati</taxon>
        <taxon>Bacillota</taxon>
        <taxon>Bacilli</taxon>
        <taxon>Bacillales</taxon>
        <taxon>Paenibacillaceae</taxon>
        <taxon>Paenibacillus</taxon>
    </lineage>
</organism>
<dbReference type="CDD" id="cd17325">
    <property type="entry name" value="MFS_MdtG_SLC18_like"/>
    <property type="match status" value="1"/>
</dbReference>
<feature type="transmembrane region" description="Helical" evidence="6">
    <location>
        <begin position="265"/>
        <end position="291"/>
    </location>
</feature>
<reference evidence="8 9" key="1">
    <citation type="submission" date="2020-08" db="EMBL/GenBank/DDBJ databases">
        <title>A Genomic Blueprint of the Chicken Gut Microbiome.</title>
        <authorList>
            <person name="Gilroy R."/>
            <person name="Ravi A."/>
            <person name="Getino M."/>
            <person name="Pursley I."/>
            <person name="Horton D.L."/>
            <person name="Alikhan N.-F."/>
            <person name="Baker D."/>
            <person name="Gharbi K."/>
            <person name="Hall N."/>
            <person name="Watson M."/>
            <person name="Adriaenssens E.M."/>
            <person name="Foster-Nyarko E."/>
            <person name="Jarju S."/>
            <person name="Secka A."/>
            <person name="Antonio M."/>
            <person name="Oren A."/>
            <person name="Chaudhuri R."/>
            <person name="La Ragione R.M."/>
            <person name="Hildebrand F."/>
            <person name="Pallen M.J."/>
        </authorList>
    </citation>
    <scope>NUCLEOTIDE SEQUENCE [LARGE SCALE GENOMIC DNA]</scope>
    <source>
        <strain evidence="8 9">Sa2BVA9</strain>
    </source>
</reference>
<feature type="transmembrane region" description="Helical" evidence="6">
    <location>
        <begin position="201"/>
        <end position="222"/>
    </location>
</feature>
<keyword evidence="4 6" id="KW-1133">Transmembrane helix</keyword>
<name>A0ABR8T6K7_9BACL</name>
<dbReference type="PANTHER" id="PTHR23526">
    <property type="entry name" value="INTEGRAL MEMBRANE TRANSPORT PROTEIN-RELATED"/>
    <property type="match status" value="1"/>
</dbReference>
<proteinExistence type="predicted"/>
<keyword evidence="2" id="KW-0813">Transport</keyword>
<dbReference type="InterPro" id="IPR011701">
    <property type="entry name" value="MFS"/>
</dbReference>
<feature type="transmembrane region" description="Helical" evidence="6">
    <location>
        <begin position="67"/>
        <end position="87"/>
    </location>
</feature>
<evidence type="ECO:0000256" key="3">
    <source>
        <dbReference type="ARBA" id="ARBA00022692"/>
    </source>
</evidence>
<feature type="transmembrane region" description="Helical" evidence="6">
    <location>
        <begin position="9"/>
        <end position="29"/>
    </location>
</feature>
<keyword evidence="9" id="KW-1185">Reference proteome</keyword>
<dbReference type="Pfam" id="PF00083">
    <property type="entry name" value="Sugar_tr"/>
    <property type="match status" value="1"/>
</dbReference>
<sequence>MNPKKLTSSLILISLPSIFLGVLLPIYTHELGYTTFQYTIIVSILSFSQIVMTLVLGRASDRYSRRFIFLSALIFFTSAYFVFSVATQLSVLIFARVISGIAGILLSISLVGLISDSNNSFGQQMGYFDSRMHLGGLIGVGICYLVLKNYELVQGWYVLFMICGGASALAYIFTSITPGFSLIKSIASERKYLLSIKQRKIWILNVFLSTVFSMSSVIFIPYMQKAYDANLEQIAIVFLLPMIAFSFLGPTLGKIGDRRGYRKTITISLAMCSIAAVGLAFSTSLLLFAVISTMFNLFATMQSYAIDAVFIQDTPQEHIGDAYGKFSVSNNLGGMTGAAVGGYLFDAFSFNMPYLGFAVMILLFSPFMLRLISKSTLL</sequence>
<dbReference type="InterPro" id="IPR036259">
    <property type="entry name" value="MFS_trans_sf"/>
</dbReference>
<protein>
    <submittedName>
        <fullName evidence="8">MFS transporter</fullName>
    </submittedName>
</protein>
<evidence type="ECO:0000256" key="4">
    <source>
        <dbReference type="ARBA" id="ARBA00022989"/>
    </source>
</evidence>
<feature type="transmembrane region" description="Helical" evidence="6">
    <location>
        <begin position="354"/>
        <end position="372"/>
    </location>
</feature>
<dbReference type="InterPro" id="IPR005828">
    <property type="entry name" value="MFS_sugar_transport-like"/>
</dbReference>
<dbReference type="PROSITE" id="PS50850">
    <property type="entry name" value="MFS"/>
    <property type="match status" value="1"/>
</dbReference>
<dbReference type="SUPFAM" id="SSF103473">
    <property type="entry name" value="MFS general substrate transporter"/>
    <property type="match status" value="1"/>
</dbReference>
<comment type="subcellular location">
    <subcellularLocation>
        <location evidence="1">Cell membrane</location>
        <topology evidence="1">Multi-pass membrane protein</topology>
    </subcellularLocation>
</comment>
<evidence type="ECO:0000256" key="5">
    <source>
        <dbReference type="ARBA" id="ARBA00023136"/>
    </source>
</evidence>
<comment type="caution">
    <text evidence="8">The sequence shown here is derived from an EMBL/GenBank/DDBJ whole genome shotgun (WGS) entry which is preliminary data.</text>
</comment>
<dbReference type="InterPro" id="IPR052528">
    <property type="entry name" value="Sugar_transport-like"/>
</dbReference>
<dbReference type="InterPro" id="IPR020846">
    <property type="entry name" value="MFS_dom"/>
</dbReference>
<feature type="transmembrane region" description="Helical" evidence="6">
    <location>
        <begin position="35"/>
        <end position="55"/>
    </location>
</feature>
<feature type="transmembrane region" description="Helical" evidence="6">
    <location>
        <begin position="234"/>
        <end position="253"/>
    </location>
</feature>